<reference evidence="2" key="1">
    <citation type="submission" date="2015-11" db="EMBL/GenBank/DDBJ databases">
        <authorList>
            <person name="Zhang Y."/>
            <person name="Guo Z."/>
        </authorList>
    </citation>
    <scope>NUCLEOTIDE SEQUENCE</scope>
    <source>
        <strain evidence="2">BN30871</strain>
    </source>
</reference>
<evidence type="ECO:0008006" key="3">
    <source>
        <dbReference type="Google" id="ProtNLM"/>
    </source>
</evidence>
<dbReference type="InterPro" id="IPR010664">
    <property type="entry name" value="LipoPS_assembly_LptC-rel"/>
</dbReference>
<sequence length="169" mass="18870">MAIKIEWVLIFSIIITLIVSFGLRFDDSIHKLDTKKELNFKNTIFAEVDTNGIVSFANVKNGEQTDGVLTMHDISFDKIDDTKVVANKAIYQNDEIILSGDVKIKQKNGFVFNSQKAVYNTRSGKIVSKDKYNATLNGNILTGNNLSYDTKKLNATSSGIHAILYTQDK</sequence>
<accession>A0A0S4XMW9</accession>
<proteinExistence type="predicted"/>
<evidence type="ECO:0000256" key="1">
    <source>
        <dbReference type="SAM" id="Phobius"/>
    </source>
</evidence>
<evidence type="ECO:0000313" key="2">
    <source>
        <dbReference type="EMBL" id="CUV65643.1"/>
    </source>
</evidence>
<dbReference type="Pfam" id="PF06835">
    <property type="entry name" value="LptC"/>
    <property type="match status" value="1"/>
</dbReference>
<organism evidence="2">
    <name type="scientific">Sulfurovum sp. enrichment culture clone C5</name>
    <dbReference type="NCBI Taxonomy" id="497650"/>
    <lineage>
        <taxon>Bacteria</taxon>
        <taxon>Pseudomonadati</taxon>
        <taxon>Campylobacterota</taxon>
        <taxon>Epsilonproteobacteria</taxon>
        <taxon>Campylobacterales</taxon>
        <taxon>Sulfurovaceae</taxon>
        <taxon>Sulfurovum</taxon>
        <taxon>environmental samples</taxon>
    </lineage>
</organism>
<gene>
    <name evidence="2" type="ORF">BN3087_400019</name>
</gene>
<feature type="transmembrane region" description="Helical" evidence="1">
    <location>
        <begin position="7"/>
        <end position="25"/>
    </location>
</feature>
<keyword evidence="1" id="KW-1133">Transmembrane helix</keyword>
<dbReference type="AlphaFoldDB" id="A0A0S4XMW9"/>
<keyword evidence="1" id="KW-0812">Transmembrane</keyword>
<keyword evidence="1" id="KW-0472">Membrane</keyword>
<dbReference type="EMBL" id="FAXN01000041">
    <property type="protein sequence ID" value="CUV65643.1"/>
    <property type="molecule type" value="Genomic_DNA"/>
</dbReference>
<name>A0A0S4XMW9_9BACT</name>
<protein>
    <recommendedName>
        <fullName evidence="3">LPS export ABC transporter periplasmic protein LptC</fullName>
    </recommendedName>
</protein>